<keyword evidence="9" id="KW-0472">Membrane</keyword>
<organism evidence="12 13">
    <name type="scientific">Gossypium anomalum</name>
    <dbReference type="NCBI Taxonomy" id="47600"/>
    <lineage>
        <taxon>Eukaryota</taxon>
        <taxon>Viridiplantae</taxon>
        <taxon>Streptophyta</taxon>
        <taxon>Embryophyta</taxon>
        <taxon>Tracheophyta</taxon>
        <taxon>Spermatophyta</taxon>
        <taxon>Magnoliopsida</taxon>
        <taxon>eudicotyledons</taxon>
        <taxon>Gunneridae</taxon>
        <taxon>Pentapetalae</taxon>
        <taxon>rosids</taxon>
        <taxon>malvids</taxon>
        <taxon>Malvales</taxon>
        <taxon>Malvaceae</taxon>
        <taxon>Malvoideae</taxon>
        <taxon>Gossypium</taxon>
    </lineage>
</organism>
<keyword evidence="8" id="KW-0445">Lipid transport</keyword>
<dbReference type="GO" id="GO:0005789">
    <property type="term" value="C:endoplasmic reticulum membrane"/>
    <property type="evidence" value="ECO:0007669"/>
    <property type="project" value="UniProtKB-SubCell"/>
</dbReference>
<dbReference type="Pfam" id="PF13329">
    <property type="entry name" value="ATG2_CAD"/>
    <property type="match status" value="3"/>
</dbReference>
<dbReference type="GO" id="GO:0061908">
    <property type="term" value="C:phagophore"/>
    <property type="evidence" value="ECO:0007669"/>
    <property type="project" value="TreeGrafter"/>
</dbReference>
<sequence>MFGAWNNFAKSAEAVVSRWAVKRVFKFLLKKKLGQFILGDIDLDQLDVQLTEGTIQLSDLALNVDYLNRKIGPAASLVIKEGSMGSLLVKMPWKGKGCQVEVDELELLLAPCLEDHLSSADETCSSNDDGNDYNYTDLGKFSNEMAGSPRNPDNVHEGVKTIAKMVKWFLTSFNVKIKKLIVAFDPSLEKGEKLGFHRTLVLRISEIECGTCVSEDAGLGDEGRDHSFLGISQLTNFVKFHGAALELLQMEDVDNKSCASHTSGMTFSGLQSCSPSNAAIRILSGKGGGFSGNLKLSIPWKNGSLDIRKVDADVSIDPVELRFQPSIIKWFLLSWETCKKFDKVEKSMHYETADSVYLNSNSQFQSPAHASAMAVIDEVVENHGRFSADCTSLHVQESVDEVLLPGSHFIPNWVPISIGKNKRDCVGEEVDFVASVDQFFECFDGMRNSQSALGSSGMWNWTCSVFSAITAASSLASGSLHIPSEQQHVQTNLKAAFAGISIVLSFHDEDLDHLCDLIDLSSNIHYLGIECRDISVRVQVCPQEMRFEGTMVHVEAADYFFCEDGGDGSSNVDSKTFKIRNLQDEVHHALPLFSSSTGDQSSDVFRDLVSTDFPLRGKDDMVKIMLFTTSGVTHCQCTVRSSSSGGGFSGQTSLSLKLPPLTFWFNFSLLKMLSELLKEVGKSTEIGNNKKVSYDACHENSESSHPRVKRSSSTCITTLSSAETLRGNILISNARVILCFPFKSDDDDDGRYTSWDQFIVLDISSPSPSKGGMQDNSPHLDGSLQKQFPSASTRSLHLNFGNLCLYSVISAHKDGSGIDYGGMQRHKFSSQKILSVSNRSACLSFLSIFWQEGPVTGLWIAEKAKFLATQDESRSGSKSIGKGYEFATVTTVKDLDDLSVQTRQEIIFSTTCFAHIHLSSVMVDLDSSQYSGLHNLLKQIITGLSCFSCDATGTKEADSMPQTSVLLECDSIEISIKPDAVENVKAPMQSELPGSWGCLRLNIQKFDLLSVSNIGGITGSSFLWLTHSEGTLWGSISGAQNQEFLLISCSDSAMKRGDGGGSNALSSRLAGSDIVNFWEPESCEDFTSITVRCSTIVAVGGRLDWMDVICSFFSLPSVDPEQSVEHNLPKGDLDTPPRRASFVLKLVDIAVSYEPHLKNLTVHSEVLDSNSASSNGKEDMSEPYVACLLAASTFCLSNSMVADSLDNEYKIRVQDLGLLLREVFECDKLGDSYSAEQLNGGGYVKVARGALIEAVVKTNCSNGLLWMVECSNSQIYVETCHDTTSGLIRLATQFQQLFAPDVEESIVHLQTRWDNYQMAQQRTDEKSRDLNSDISPSSQIHTATVELEGKCGVAGLMDEISEDAFCLDGKETFQFSSSEVEFHLPLEEHVTEEACSLSFENAEMFSRDLPVNGIGLESSQTSFLEPGCFPELIESYCLSELRPLTELSTGLKSSHEVLKYRSIDMGDGDLGRGNSGWYEDASLRIVENHISEPSGQAGLKPIVEGQLSYHDSGVPDNTVNIIGRVLLKNINVRWRMHAGLDWHKTRKSNMCSNNILGRDRTVCLELAVSGLEFQYDIFTPGGVSVSKLSLSVHDFHLYDKSTDAPWKLVLRYYDSKDHPRESSSKAFKLDLEAVRPDPSTPLEEYRLRIALLPMRLQLHQSQLDFLISFFGEKSTSLDQTTSCPPDTDLLVKKSHNLAGHAIANEALLPYFQARQLASQFVFLSFSFWHYLCSDTILKFDIWPIIVRVDYSPHHVDLAALKGGKYAELVNFVPWKGIELELKHVHAVGVYGWGSVCETIIGEWLEDISQNQIHKVLCGFPTVQSLVAVGAAAAKLVSLPLESYRKDQRVLKGMQRGTMAFLRSISLEAVGLGVHLAAGTCDILLQAEYMFTNIPPHVSWSSQGKSKTKKKTNVRHNHPKDAQQGIQQAYESISNGLGKSASALVQTPLKKYQRGASASSALATAVRAVPTAAIAPASGCASAIHCALLGLRNRIQINLATNSVTSGIFTLLQFKIFYWSTICASKEIFSYLFHFLIDTQDCCDRSKSVLSSRRIRIVMYLDFSLARVRLFMYTVNQGHYTDSFLVGIGFRR</sequence>
<dbReference type="GO" id="GO:0000045">
    <property type="term" value="P:autophagosome assembly"/>
    <property type="evidence" value="ECO:0007669"/>
    <property type="project" value="TreeGrafter"/>
</dbReference>
<dbReference type="GO" id="GO:0043495">
    <property type="term" value="F:protein-membrane adaptor activity"/>
    <property type="evidence" value="ECO:0007669"/>
    <property type="project" value="TreeGrafter"/>
</dbReference>
<evidence type="ECO:0000256" key="9">
    <source>
        <dbReference type="ARBA" id="ARBA00023136"/>
    </source>
</evidence>
<dbReference type="OrthoDB" id="18982at2759"/>
<evidence type="ECO:0000256" key="11">
    <source>
        <dbReference type="ARBA" id="ARBA00024615"/>
    </source>
</evidence>
<dbReference type="GO" id="GO:0000422">
    <property type="term" value="P:autophagy of mitochondrion"/>
    <property type="evidence" value="ECO:0007669"/>
    <property type="project" value="TreeGrafter"/>
</dbReference>
<evidence type="ECO:0000256" key="4">
    <source>
        <dbReference type="ARBA" id="ARBA00018070"/>
    </source>
</evidence>
<dbReference type="InterPro" id="IPR026849">
    <property type="entry name" value="ATG2"/>
</dbReference>
<evidence type="ECO:0000256" key="10">
    <source>
        <dbReference type="ARBA" id="ARBA00024479"/>
    </source>
</evidence>
<dbReference type="EMBL" id="JAHUZN010000003">
    <property type="protein sequence ID" value="KAG8497947.1"/>
    <property type="molecule type" value="Genomic_DNA"/>
</dbReference>
<evidence type="ECO:0000256" key="8">
    <source>
        <dbReference type="ARBA" id="ARBA00023055"/>
    </source>
</evidence>
<dbReference type="GO" id="GO:0061723">
    <property type="term" value="P:glycophagy"/>
    <property type="evidence" value="ECO:0007669"/>
    <property type="project" value="TreeGrafter"/>
</dbReference>
<dbReference type="PANTHER" id="PTHR13190:SF1">
    <property type="entry name" value="AUTOPHAGY-RELATED 2, ISOFORM A"/>
    <property type="match status" value="1"/>
</dbReference>
<comment type="catalytic activity">
    <reaction evidence="10">
        <text>a 1,2-diacyl-sn-glycero-3-phospho-L-serine(in) = a 1,2-diacyl-sn-glycero-3-phospho-L-serine(out)</text>
        <dbReference type="Rhea" id="RHEA:38663"/>
        <dbReference type="ChEBI" id="CHEBI:57262"/>
    </reaction>
</comment>
<dbReference type="GO" id="GO:0032266">
    <property type="term" value="F:phosphatidylinositol-3-phosphate binding"/>
    <property type="evidence" value="ECO:0007669"/>
    <property type="project" value="TreeGrafter"/>
</dbReference>
<keyword evidence="13" id="KW-1185">Reference proteome</keyword>
<evidence type="ECO:0000256" key="6">
    <source>
        <dbReference type="ARBA" id="ARBA00022824"/>
    </source>
</evidence>
<proteinExistence type="inferred from homology"/>
<dbReference type="Proteomes" id="UP000701853">
    <property type="component" value="Chromosome 3"/>
</dbReference>
<keyword evidence="6" id="KW-0256">Endoplasmic reticulum</keyword>
<dbReference type="GO" id="GO:0034727">
    <property type="term" value="P:piecemeal microautophagy of the nucleus"/>
    <property type="evidence" value="ECO:0007669"/>
    <property type="project" value="TreeGrafter"/>
</dbReference>
<dbReference type="GO" id="GO:0061709">
    <property type="term" value="P:reticulophagy"/>
    <property type="evidence" value="ECO:0007669"/>
    <property type="project" value="TreeGrafter"/>
</dbReference>
<evidence type="ECO:0000313" key="13">
    <source>
        <dbReference type="Proteomes" id="UP000701853"/>
    </source>
</evidence>
<name>A0A8J6D466_9ROSI</name>
<reference evidence="12 13" key="1">
    <citation type="journal article" date="2021" name="bioRxiv">
        <title>The Gossypium anomalum genome as a resource for cotton improvement and evolutionary analysis of hybrid incompatibility.</title>
        <authorList>
            <person name="Grover C.E."/>
            <person name="Yuan D."/>
            <person name="Arick M.A."/>
            <person name="Miller E.R."/>
            <person name="Hu G."/>
            <person name="Peterson D.G."/>
            <person name="Wendel J.F."/>
            <person name="Udall J.A."/>
        </authorList>
    </citation>
    <scope>NUCLEOTIDE SEQUENCE [LARGE SCALE GENOMIC DNA]</scope>
    <source>
        <strain evidence="12">JFW-Udall</strain>
        <tissue evidence="12">Leaf</tissue>
    </source>
</reference>
<evidence type="ECO:0000256" key="5">
    <source>
        <dbReference type="ARBA" id="ARBA00022448"/>
    </source>
</evidence>
<evidence type="ECO:0000256" key="3">
    <source>
        <dbReference type="ARBA" id="ARBA00009714"/>
    </source>
</evidence>
<dbReference type="GO" id="GO:0034045">
    <property type="term" value="C:phagophore assembly site membrane"/>
    <property type="evidence" value="ECO:0007669"/>
    <property type="project" value="UniProtKB-SubCell"/>
</dbReference>
<evidence type="ECO:0000256" key="2">
    <source>
        <dbReference type="ARBA" id="ARBA00004623"/>
    </source>
</evidence>
<evidence type="ECO:0000256" key="1">
    <source>
        <dbReference type="ARBA" id="ARBA00004406"/>
    </source>
</evidence>
<comment type="catalytic activity">
    <reaction evidence="11">
        <text>a 1,2-diacyl-sn-glycero-3-phosphoethanolamine(in) = a 1,2-diacyl-sn-glycero-3-phosphoethanolamine(out)</text>
        <dbReference type="Rhea" id="RHEA:38895"/>
        <dbReference type="ChEBI" id="CHEBI:64612"/>
    </reaction>
</comment>
<gene>
    <name evidence="12" type="ORF">CXB51_006732</name>
</gene>
<comment type="caution">
    <text evidence="12">The sequence shown here is derived from an EMBL/GenBank/DDBJ whole genome shotgun (WGS) entry which is preliminary data.</text>
</comment>
<keyword evidence="7" id="KW-0072">Autophagy</keyword>
<comment type="similarity">
    <text evidence="3">Belongs to the ATG2 family.</text>
</comment>
<protein>
    <recommendedName>
        <fullName evidence="4">Autophagy-related protein 2</fullName>
    </recommendedName>
</protein>
<keyword evidence="5" id="KW-0813">Transport</keyword>
<comment type="subcellular location">
    <subcellularLocation>
        <location evidence="1">Endoplasmic reticulum membrane</location>
        <topology evidence="1">Peripheral membrane protein</topology>
    </subcellularLocation>
    <subcellularLocation>
        <location evidence="2">Preautophagosomal structure membrane</location>
        <topology evidence="2">Peripheral membrane protein</topology>
    </subcellularLocation>
</comment>
<evidence type="ECO:0000256" key="7">
    <source>
        <dbReference type="ARBA" id="ARBA00023006"/>
    </source>
</evidence>
<dbReference type="PANTHER" id="PTHR13190">
    <property type="entry name" value="AUTOPHAGY-RELATED 2, ISOFORM A"/>
    <property type="match status" value="1"/>
</dbReference>
<dbReference type="GO" id="GO:0006869">
    <property type="term" value="P:lipid transport"/>
    <property type="evidence" value="ECO:0007669"/>
    <property type="project" value="UniProtKB-KW"/>
</dbReference>
<accession>A0A8J6D466</accession>
<evidence type="ECO:0000313" key="12">
    <source>
        <dbReference type="EMBL" id="KAG8497947.1"/>
    </source>
</evidence>